<dbReference type="AlphaFoldDB" id="A0A0G9GXK4"/>
<protein>
    <recommendedName>
        <fullName evidence="3">Pilus assembly protein PilW</fullName>
    </recommendedName>
</protein>
<name>A0A0G9GXK4_9GAMM</name>
<proteinExistence type="predicted"/>
<dbReference type="EMBL" id="JPLA01000049">
    <property type="protein sequence ID" value="KLD62285.1"/>
    <property type="molecule type" value="Genomic_DNA"/>
</dbReference>
<evidence type="ECO:0000313" key="2">
    <source>
        <dbReference type="Proteomes" id="UP000035481"/>
    </source>
</evidence>
<dbReference type="InterPro" id="IPR032092">
    <property type="entry name" value="PilW"/>
</dbReference>
<evidence type="ECO:0000313" key="1">
    <source>
        <dbReference type="EMBL" id="KLD62285.1"/>
    </source>
</evidence>
<organism evidence="1 2">
    <name type="scientific">Dyella japonica DSM 16301</name>
    <dbReference type="NCBI Taxonomy" id="1440762"/>
    <lineage>
        <taxon>Bacteria</taxon>
        <taxon>Pseudomonadati</taxon>
        <taxon>Pseudomonadota</taxon>
        <taxon>Gammaproteobacteria</taxon>
        <taxon>Lysobacterales</taxon>
        <taxon>Rhodanobacteraceae</taxon>
        <taxon>Dyella</taxon>
    </lineage>
</organism>
<dbReference type="GO" id="GO:0043683">
    <property type="term" value="P:type IV pilus assembly"/>
    <property type="evidence" value="ECO:0007669"/>
    <property type="project" value="InterPro"/>
</dbReference>
<dbReference type="STRING" id="1440762.Y882_16410"/>
<gene>
    <name evidence="1" type="ORF">Y882_16410</name>
</gene>
<dbReference type="PATRIC" id="fig|1440762.4.peg.3006"/>
<dbReference type="Pfam" id="PF16074">
    <property type="entry name" value="PilW"/>
    <property type="match status" value="1"/>
</dbReference>
<sequence length="311" mass="32932">MVAMLLGLVVMAGVGSVFLSNQRVYRTNRALSDVQDNSRAAFELLARDIRNAGLTACSNSGRVANVLNIGPVNGGTTWWGNWNNAVRGFEGNDTDVAAGTGDADRIAGQPSLQLLGGDDTSYSVASHDTGTAQFTLNEASTDLAAGDVFIVCDYDHAAIFKSNSYSATSKTIGHATTGGNCSTGLGFPTSCGSANFYTFGANAYVTRLNVSDWYVGKNPAGTRSLYRLGRAGGTPTRQEMVRGVSDMQLSYHQSDLAGKPFVKATDVTNWSNVNAVRATLTMQSEDSRASTSNTSLVRSFTVTTTVRNRVL</sequence>
<comment type="caution">
    <text evidence="1">The sequence shown here is derived from an EMBL/GenBank/DDBJ whole genome shotgun (WGS) entry which is preliminary data.</text>
</comment>
<accession>A0A0G9GXK4</accession>
<dbReference type="Proteomes" id="UP000035481">
    <property type="component" value="Unassembled WGS sequence"/>
</dbReference>
<reference evidence="1 2" key="1">
    <citation type="journal article" date="2015" name="Antonie Van Leeuwenhoek">
        <title>A phylogenomic and molecular marker based taxonomic framework for the order Xanthomonadales: proposal to transfer the families Algiphilaceae and Solimonadaceae to the order Nevskiales ord. nov. and to create a new family within the order Xanthomonadales, the family Rhodanobacteraceae fam. nov., containing the genus Rhodanobacter and its closest relatives.</title>
        <authorList>
            <person name="Naushad S."/>
            <person name="Adeolu M."/>
            <person name="Wong S."/>
            <person name="Sohail M."/>
            <person name="Schellhorn H.E."/>
            <person name="Gupta R.S."/>
        </authorList>
    </citation>
    <scope>NUCLEOTIDE SEQUENCE [LARGE SCALE GENOMIC DNA]</scope>
    <source>
        <strain evidence="1 2">DSM 16301</strain>
    </source>
</reference>
<evidence type="ECO:0008006" key="3">
    <source>
        <dbReference type="Google" id="ProtNLM"/>
    </source>
</evidence>